<dbReference type="EMBL" id="WOAA01000001">
    <property type="protein sequence ID" value="MUG64882.1"/>
    <property type="molecule type" value="Genomic_DNA"/>
</dbReference>
<keyword evidence="6" id="KW-1185">Reference proteome</keyword>
<evidence type="ECO:0000313" key="5">
    <source>
        <dbReference type="EMBL" id="MUG64882.1"/>
    </source>
</evidence>
<dbReference type="InterPro" id="IPR003790">
    <property type="entry name" value="GHL10"/>
</dbReference>
<gene>
    <name evidence="5" type="ORF">GNP94_02550</name>
</gene>
<dbReference type="PANTHER" id="PTHR43405:SF1">
    <property type="entry name" value="GLYCOSYL HYDROLASE DIGH"/>
    <property type="match status" value="1"/>
</dbReference>
<dbReference type="PANTHER" id="PTHR43405">
    <property type="entry name" value="GLYCOSYL HYDROLASE DIGH"/>
    <property type="match status" value="1"/>
</dbReference>
<sequence>MRLRRWLLVLMMLLLCIPSVIPTAQAQSAGISIYLDGQRLNSDTSPYILPKVYVTMVPTRIISEGIGASVTWNQASKTAMIRKDGSVITLTSGRTTATVNGAAVPLDASVEIRNGRIMVPIRFISENLGLRVSWNQAAQRIDLYSRIVSPPVQPVQPGQPGEPGAPASDEIRGAWISTVYNLDWPVAGSSVQQQQADYIRMIDELQRTGINTVYVQVRPAGDALYPSALVPWSKTVSGTQGVDPGYDPVAFMIEETHKRGMEFHAWFNPFRANTAANVTGLDPRHVAVAHPEWIVNTGNQLYINPGIPAARQHIIDVIMEVVNRYDIDGVHLDDYFYPSNTVFHDEAAYQTYNQGVYRNIGDWRRGNINLFVSGLKDSIHHVKPDVKFGISPFGVWRNQSTDASGSETSAGVTAYDSMYADVRAWIRNGWVDYVAPQIYWSMSNPAVDYDVLVDWWVREVSGTDVDLLIGHAAYKLGTSEIGWQSASEIINQLRYNQQYSEIKGSIFFRAENILSNPLGLKDQLQSYYRSSARP</sequence>
<proteinExistence type="predicted"/>
<dbReference type="Gene3D" id="3.30.457.10">
    <property type="entry name" value="Copper amine oxidase-like, N-terminal domain"/>
    <property type="match status" value="1"/>
</dbReference>
<dbReference type="InterPro" id="IPR017853">
    <property type="entry name" value="GH"/>
</dbReference>
<dbReference type="RefSeq" id="WP_155617367.1">
    <property type="nucleotide sequence ID" value="NZ_WOAA01000001.1"/>
</dbReference>
<dbReference type="Proteomes" id="UP000435177">
    <property type="component" value="Unassembled WGS sequence"/>
</dbReference>
<evidence type="ECO:0000313" key="6">
    <source>
        <dbReference type="Proteomes" id="UP000435177"/>
    </source>
</evidence>
<dbReference type="InterPro" id="IPR036582">
    <property type="entry name" value="Mao_N_sf"/>
</dbReference>
<dbReference type="Gene3D" id="3.20.20.80">
    <property type="entry name" value="Glycosidases"/>
    <property type="match status" value="1"/>
</dbReference>
<feature type="domain" description="Glycosyl hydrolase-like 10" evidence="3">
    <location>
        <begin position="170"/>
        <end position="478"/>
    </location>
</feature>
<accession>A0ABW9SW35</accession>
<evidence type="ECO:0000259" key="4">
    <source>
        <dbReference type="Pfam" id="PF07833"/>
    </source>
</evidence>
<evidence type="ECO:0000256" key="2">
    <source>
        <dbReference type="SAM" id="SignalP"/>
    </source>
</evidence>
<reference evidence="5 6" key="1">
    <citation type="submission" date="2019-11" db="EMBL/GenBank/DDBJ databases">
        <title>Draft genome sequences of five Paenibacillus species of dairy origin.</title>
        <authorList>
            <person name="Olajide A.M."/>
            <person name="Chen S."/>
            <person name="Lapointe G."/>
        </authorList>
    </citation>
    <scope>NUCLEOTIDE SEQUENCE [LARGE SCALE GENOMIC DNA]</scope>
    <source>
        <strain evidence="5 6">3CS1</strain>
    </source>
</reference>
<dbReference type="Pfam" id="PF07833">
    <property type="entry name" value="Cu_amine_oxidN1"/>
    <property type="match status" value="1"/>
</dbReference>
<evidence type="ECO:0000259" key="3">
    <source>
        <dbReference type="Pfam" id="PF02638"/>
    </source>
</evidence>
<dbReference type="InterPro" id="IPR012854">
    <property type="entry name" value="Cu_amine_oxidase-like_N"/>
</dbReference>
<dbReference type="SUPFAM" id="SSF55383">
    <property type="entry name" value="Copper amine oxidase, domain N"/>
    <property type="match status" value="1"/>
</dbReference>
<keyword evidence="1 2" id="KW-0732">Signal</keyword>
<feature type="chain" id="PRO_5047110850" evidence="2">
    <location>
        <begin position="27"/>
        <end position="534"/>
    </location>
</feature>
<dbReference type="InterPro" id="IPR052177">
    <property type="entry name" value="Divisome_Glycosyl_Hydrolase"/>
</dbReference>
<dbReference type="SUPFAM" id="SSF51445">
    <property type="entry name" value="(Trans)glycosidases"/>
    <property type="match status" value="1"/>
</dbReference>
<dbReference type="Pfam" id="PF02638">
    <property type="entry name" value="GHL10"/>
    <property type="match status" value="1"/>
</dbReference>
<evidence type="ECO:0000256" key="1">
    <source>
        <dbReference type="ARBA" id="ARBA00022729"/>
    </source>
</evidence>
<feature type="domain" description="Copper amine oxidase-like N-terminal" evidence="4">
    <location>
        <begin position="35"/>
        <end position="141"/>
    </location>
</feature>
<name>A0ABW9SW35_9BACL</name>
<comment type="caution">
    <text evidence="5">The sequence shown here is derived from an EMBL/GenBank/DDBJ whole genome shotgun (WGS) entry which is preliminary data.</text>
</comment>
<feature type="signal peptide" evidence="2">
    <location>
        <begin position="1"/>
        <end position="26"/>
    </location>
</feature>
<protein>
    <submittedName>
        <fullName evidence="5">Family 10 glycosylhydrolase</fullName>
    </submittedName>
</protein>
<organism evidence="5 6">
    <name type="scientific">Paenibacillus campinasensis</name>
    <dbReference type="NCBI Taxonomy" id="66347"/>
    <lineage>
        <taxon>Bacteria</taxon>
        <taxon>Bacillati</taxon>
        <taxon>Bacillota</taxon>
        <taxon>Bacilli</taxon>
        <taxon>Bacillales</taxon>
        <taxon>Paenibacillaceae</taxon>
        <taxon>Paenibacillus</taxon>
    </lineage>
</organism>